<dbReference type="Proteomes" id="UP000269539">
    <property type="component" value="Unassembled WGS sequence"/>
</dbReference>
<dbReference type="EMBL" id="QWIO01001547">
    <property type="protein sequence ID" value="RMY69973.1"/>
    <property type="molecule type" value="Genomic_DNA"/>
</dbReference>
<dbReference type="VEuPathDB" id="FungiDB:BTJ68_12508"/>
<proteinExistence type="predicted"/>
<evidence type="ECO:0000313" key="3">
    <source>
        <dbReference type="Proteomes" id="UP000269539"/>
    </source>
</evidence>
<comment type="caution">
    <text evidence="2">The sequence shown here is derived from an EMBL/GenBank/DDBJ whole genome shotgun (WGS) entry which is preliminary data.</text>
</comment>
<evidence type="ECO:0000313" key="2">
    <source>
        <dbReference type="EMBL" id="RMY69973.1"/>
    </source>
</evidence>
<protein>
    <submittedName>
        <fullName evidence="2">Uncharacterized protein</fullName>
    </submittedName>
</protein>
<sequence length="512" mass="58717">MTDNSTQLCGGEAPANTSDSTQPAVPTPPKRVNFPLPRELRDQIYGYLLHHEYTERSTYPETDTRDARLPSCYKFHTNILAVNTQIGEEATEVLRSNDFVQVTTNWYLDEGLRPLEVPIVCDLAHRNGHFGHLRIDYKLHIESSEVPHAQERKFVVVRSGLTKLCRFLQFYLLQYPSDVPVVLYRTQSKEDRRRQIKLAPDEFLRSTFNSSIVVHDRVGKPLSEPAKRQLLEPFQNLIIGGQSIEITTMLPEHELAKFELFMAPPVMNSLPITWRLFELAREIKAAADQRVLSGCITEARQLYRHIVFSIYDSPLRTGREMTVPDMLCEFVLIDTYLCLAMIDLTTSWPGIAGSWLVLADEIFMRGSDQFQASFPGRGESIEVVPGCERVMVFRWLAMLRAVAERRHSGLQAMKQGLEQKRDFRAIMALHNKEMVADYFDHDVNYLSSLIPEDENITAIPIVDKSKLSLFRFPPLVFDFPLPEGWSKPAGWFGFLDKEMYQEMLSKELVSAP</sequence>
<feature type="region of interest" description="Disordered" evidence="1">
    <location>
        <begin position="1"/>
        <end position="35"/>
    </location>
</feature>
<feature type="compositionally biased region" description="Polar residues" evidence="1">
    <location>
        <begin position="15"/>
        <end position="24"/>
    </location>
</feature>
<reference evidence="2 3" key="1">
    <citation type="journal article" date="2018" name="BMC Genomics">
        <title>Genomic evidence for intraspecific hybridization in a clonal and extremely halotolerant yeast.</title>
        <authorList>
            <person name="Gostincar C."/>
            <person name="Stajich J.E."/>
            <person name="Zupancic J."/>
            <person name="Zalar P."/>
            <person name="Gunde-Cimerman N."/>
        </authorList>
    </citation>
    <scope>NUCLEOTIDE SEQUENCE [LARGE SCALE GENOMIC DNA]</scope>
    <source>
        <strain evidence="2 3">EXF-10513</strain>
    </source>
</reference>
<organism evidence="2 3">
    <name type="scientific">Hortaea werneckii</name>
    <name type="common">Black yeast</name>
    <name type="synonym">Cladosporium werneckii</name>
    <dbReference type="NCBI Taxonomy" id="91943"/>
    <lineage>
        <taxon>Eukaryota</taxon>
        <taxon>Fungi</taxon>
        <taxon>Dikarya</taxon>
        <taxon>Ascomycota</taxon>
        <taxon>Pezizomycotina</taxon>
        <taxon>Dothideomycetes</taxon>
        <taxon>Dothideomycetidae</taxon>
        <taxon>Mycosphaerellales</taxon>
        <taxon>Teratosphaeriaceae</taxon>
        <taxon>Hortaea</taxon>
    </lineage>
</organism>
<accession>A0A3M7E0M7</accession>
<name>A0A3M7E0M7_HORWE</name>
<dbReference type="AlphaFoldDB" id="A0A3M7E0M7"/>
<evidence type="ECO:0000256" key="1">
    <source>
        <dbReference type="SAM" id="MobiDB-lite"/>
    </source>
</evidence>
<gene>
    <name evidence="2" type="ORF">D0864_10991</name>
</gene>